<dbReference type="EMBL" id="SNRW01033974">
    <property type="protein sequence ID" value="KAA6355834.1"/>
    <property type="molecule type" value="Genomic_DNA"/>
</dbReference>
<organism evidence="1 2">
    <name type="scientific">Streblomastix strix</name>
    <dbReference type="NCBI Taxonomy" id="222440"/>
    <lineage>
        <taxon>Eukaryota</taxon>
        <taxon>Metamonada</taxon>
        <taxon>Preaxostyla</taxon>
        <taxon>Oxymonadida</taxon>
        <taxon>Streblomastigidae</taxon>
        <taxon>Streblomastix</taxon>
    </lineage>
</organism>
<gene>
    <name evidence="1" type="ORF">EZS28_048639</name>
</gene>
<dbReference type="Proteomes" id="UP000324800">
    <property type="component" value="Unassembled WGS sequence"/>
</dbReference>
<comment type="caution">
    <text evidence="1">The sequence shown here is derived from an EMBL/GenBank/DDBJ whole genome shotgun (WGS) entry which is preliminary data.</text>
</comment>
<accession>A0A5J4TBQ8</accession>
<proteinExistence type="predicted"/>
<feature type="non-terminal residue" evidence="1">
    <location>
        <position position="228"/>
    </location>
</feature>
<sequence>MQVQVLNEELLQFVFLKRKAFQKQYYGRNNAKRREYEDEDYELMDNEEVEEEMEFASLCDEYGIETEDAERAGKIKEFIKEKIKEKAAWKQKMMDQRDWQKEQIEKEKAYEKIKINEGPRNMRSELFALHGPNASQNLELITRLREIWTVHIKDNNQSHNNLSNNLDNITISPLFNILLMADQFTMTPDQRKVLLLILRCEFNSISFSPVILVHGVFGSGKSLLLAAC</sequence>
<dbReference type="InterPro" id="IPR027417">
    <property type="entry name" value="P-loop_NTPase"/>
</dbReference>
<evidence type="ECO:0000313" key="2">
    <source>
        <dbReference type="Proteomes" id="UP000324800"/>
    </source>
</evidence>
<dbReference type="SUPFAM" id="SSF52540">
    <property type="entry name" value="P-loop containing nucleoside triphosphate hydrolases"/>
    <property type="match status" value="1"/>
</dbReference>
<protein>
    <submittedName>
        <fullName evidence="1">Uncharacterized protein</fullName>
    </submittedName>
</protein>
<dbReference type="AlphaFoldDB" id="A0A5J4TBQ8"/>
<reference evidence="1 2" key="1">
    <citation type="submission" date="2019-03" db="EMBL/GenBank/DDBJ databases">
        <title>Single cell metagenomics reveals metabolic interactions within the superorganism composed of flagellate Streblomastix strix and complex community of Bacteroidetes bacteria on its surface.</title>
        <authorList>
            <person name="Treitli S.C."/>
            <person name="Kolisko M."/>
            <person name="Husnik F."/>
            <person name="Keeling P."/>
            <person name="Hampl V."/>
        </authorList>
    </citation>
    <scope>NUCLEOTIDE SEQUENCE [LARGE SCALE GENOMIC DNA]</scope>
    <source>
        <strain evidence="1">ST1C</strain>
    </source>
</reference>
<evidence type="ECO:0000313" key="1">
    <source>
        <dbReference type="EMBL" id="KAA6355834.1"/>
    </source>
</evidence>
<name>A0A5J4TBQ8_9EUKA</name>